<keyword evidence="2" id="KW-1185">Reference proteome</keyword>
<dbReference type="Proteomes" id="UP000765509">
    <property type="component" value="Unassembled WGS sequence"/>
</dbReference>
<sequence length="103" mass="11400">MIWDLVEPFRPLHLLVPLRSGKLPAPNAPHPPWLIANRKSEISKDAQDGALKAKIYHGPLITYYLRTTSYKAISSSLATILSPNNLSKQIPLHHAFPKSIGIG</sequence>
<gene>
    <name evidence="1" type="ORF">O181_029745</name>
</gene>
<proteinExistence type="predicted"/>
<dbReference type="AlphaFoldDB" id="A0A9Q3H5H7"/>
<dbReference type="EMBL" id="AVOT02010375">
    <property type="protein sequence ID" value="MBW0490030.1"/>
    <property type="molecule type" value="Genomic_DNA"/>
</dbReference>
<comment type="caution">
    <text evidence="1">The sequence shown here is derived from an EMBL/GenBank/DDBJ whole genome shotgun (WGS) entry which is preliminary data.</text>
</comment>
<dbReference type="OrthoDB" id="448448at2759"/>
<reference evidence="1" key="1">
    <citation type="submission" date="2021-03" db="EMBL/GenBank/DDBJ databases">
        <title>Draft genome sequence of rust myrtle Austropuccinia psidii MF-1, a brazilian biotype.</title>
        <authorList>
            <person name="Quecine M.C."/>
            <person name="Pachon D.M.R."/>
            <person name="Bonatelli M.L."/>
            <person name="Correr F.H."/>
            <person name="Franceschini L.M."/>
            <person name="Leite T.F."/>
            <person name="Margarido G.R.A."/>
            <person name="Almeida C.A."/>
            <person name="Ferrarezi J.A."/>
            <person name="Labate C.A."/>
        </authorList>
    </citation>
    <scope>NUCLEOTIDE SEQUENCE</scope>
    <source>
        <strain evidence="1">MF-1</strain>
    </source>
</reference>
<protein>
    <submittedName>
        <fullName evidence="1">Uncharacterized protein</fullName>
    </submittedName>
</protein>
<name>A0A9Q3H5H7_9BASI</name>
<organism evidence="1 2">
    <name type="scientific">Austropuccinia psidii MF-1</name>
    <dbReference type="NCBI Taxonomy" id="1389203"/>
    <lineage>
        <taxon>Eukaryota</taxon>
        <taxon>Fungi</taxon>
        <taxon>Dikarya</taxon>
        <taxon>Basidiomycota</taxon>
        <taxon>Pucciniomycotina</taxon>
        <taxon>Pucciniomycetes</taxon>
        <taxon>Pucciniales</taxon>
        <taxon>Sphaerophragmiaceae</taxon>
        <taxon>Austropuccinia</taxon>
    </lineage>
</organism>
<accession>A0A9Q3H5H7</accession>
<evidence type="ECO:0000313" key="1">
    <source>
        <dbReference type="EMBL" id="MBW0490030.1"/>
    </source>
</evidence>
<evidence type="ECO:0000313" key="2">
    <source>
        <dbReference type="Proteomes" id="UP000765509"/>
    </source>
</evidence>